<feature type="transmembrane region" description="Helical" evidence="1">
    <location>
        <begin position="29"/>
        <end position="49"/>
    </location>
</feature>
<keyword evidence="1" id="KW-0812">Transmembrane</keyword>
<feature type="transmembrane region" description="Helical" evidence="1">
    <location>
        <begin position="55"/>
        <end position="77"/>
    </location>
</feature>
<dbReference type="AlphaFoldDB" id="A0AA45KFV6"/>
<protein>
    <submittedName>
        <fullName evidence="2">Uncharacterized protein</fullName>
    </submittedName>
</protein>
<dbReference type="KEGG" id="lti:JW886_09135"/>
<keyword evidence="3" id="KW-1185">Reference proteome</keyword>
<dbReference type="EMBL" id="CP070872">
    <property type="protein sequence ID" value="QSE76598.1"/>
    <property type="molecule type" value="Genomic_DNA"/>
</dbReference>
<gene>
    <name evidence="2" type="ORF">JW886_09135</name>
</gene>
<keyword evidence="1" id="KW-1133">Transmembrane helix</keyword>
<keyword evidence="1" id="KW-0472">Membrane</keyword>
<dbReference type="RefSeq" id="WP_205871917.1">
    <property type="nucleotide sequence ID" value="NZ_CP070872.1"/>
</dbReference>
<proteinExistence type="predicted"/>
<dbReference type="Proteomes" id="UP000663608">
    <property type="component" value="Chromosome"/>
</dbReference>
<evidence type="ECO:0000256" key="1">
    <source>
        <dbReference type="SAM" id="Phobius"/>
    </source>
</evidence>
<sequence>MKKNQQKNELSKEQALFSEQKIRNFNRKLHTSIAASLLAGVFGFCALAFRTQIPLILRGVFLLLVIFLLGLALYLLLSTRKNFFKD</sequence>
<reference evidence="2 3" key="1">
    <citation type="submission" date="2021-02" db="EMBL/GenBank/DDBJ databases">
        <title>Complete genome sequence of Lactococcus lactis strain K_LL004.</title>
        <authorList>
            <person name="Kim H.B."/>
        </authorList>
    </citation>
    <scope>NUCLEOTIDE SEQUENCE [LARGE SCALE GENOMIC DNA]</scope>
    <source>
        <strain evidence="2 3">K_LL004</strain>
    </source>
</reference>
<name>A0AA45KFV6_9LACT</name>
<organism evidence="2 3">
    <name type="scientific">Lactococcus taiwanensis</name>
    <dbReference type="NCBI Taxonomy" id="1151742"/>
    <lineage>
        <taxon>Bacteria</taxon>
        <taxon>Bacillati</taxon>
        <taxon>Bacillota</taxon>
        <taxon>Bacilli</taxon>
        <taxon>Lactobacillales</taxon>
        <taxon>Streptococcaceae</taxon>
        <taxon>Lactococcus</taxon>
    </lineage>
</organism>
<evidence type="ECO:0000313" key="2">
    <source>
        <dbReference type="EMBL" id="QSE76598.1"/>
    </source>
</evidence>
<evidence type="ECO:0000313" key="3">
    <source>
        <dbReference type="Proteomes" id="UP000663608"/>
    </source>
</evidence>
<accession>A0AA45KFV6</accession>